<evidence type="ECO:0000313" key="4">
    <source>
        <dbReference type="Proteomes" id="UP000059188"/>
    </source>
</evidence>
<gene>
    <name evidence="3" type="ORF">RSOLAG1IB_00394</name>
</gene>
<feature type="region of interest" description="Disordered" evidence="1">
    <location>
        <begin position="511"/>
        <end position="554"/>
    </location>
</feature>
<dbReference type="Pfam" id="PF07714">
    <property type="entry name" value="PK_Tyr_Ser-Thr"/>
    <property type="match status" value="1"/>
</dbReference>
<feature type="domain" description="Protein kinase" evidence="2">
    <location>
        <begin position="199"/>
        <end position="467"/>
    </location>
</feature>
<dbReference type="InterPro" id="IPR051681">
    <property type="entry name" value="Ser/Thr_Kinases-Pseudokinases"/>
</dbReference>
<dbReference type="InterPro" id="IPR001245">
    <property type="entry name" value="Ser-Thr/Tyr_kinase_cat_dom"/>
</dbReference>
<dbReference type="SUPFAM" id="SSF56112">
    <property type="entry name" value="Protein kinase-like (PK-like)"/>
    <property type="match status" value="1"/>
</dbReference>
<protein>
    <submittedName>
        <fullName evidence="3">Putative serine/threonine-protein kinase/receptor R831</fullName>
    </submittedName>
</protein>
<dbReference type="OrthoDB" id="4062651at2759"/>
<accession>A0A0B7F6K1</accession>
<evidence type="ECO:0000313" key="3">
    <source>
        <dbReference type="EMBL" id="CEL51857.1"/>
    </source>
</evidence>
<dbReference type="PANTHER" id="PTHR44329:SF214">
    <property type="entry name" value="PROTEIN KINASE DOMAIN-CONTAINING PROTEIN"/>
    <property type="match status" value="1"/>
</dbReference>
<dbReference type="EMBL" id="LN679100">
    <property type="protein sequence ID" value="CEL51857.1"/>
    <property type="molecule type" value="Genomic_DNA"/>
</dbReference>
<name>A0A0B7F6K1_THACB</name>
<dbReference type="GO" id="GO:0004674">
    <property type="term" value="F:protein serine/threonine kinase activity"/>
    <property type="evidence" value="ECO:0007669"/>
    <property type="project" value="TreeGrafter"/>
</dbReference>
<sequence length="666" mass="75315">MDLTPLVEDIRTRSGIVTMHREKRMVLVQRCEESVNKLNEKEVALGQHKLEAMLDLADVLLKIRGKVSEWGEHGQTKYFMQQDYIAGDISILDGLLATHAIKFKTVDQNELRLQQNKMTKAQQDDQSELNALIFQLVRNTDDLQQLAREAEWEGIRALMQAIQERLQVINANSDNAQALRRGLGILYTQTNSEVVPPLINLNGQITDRSGSHIIKTTTGVCDGLWMGTMKVMLKSVPRMGGPEGAKLVIEREAKIWHQLKHNHVLPFYGTYCNGPSTFAVFSWTEHSNLDVYIQDYPNCERMRILAEVALGLKYLHTFQPVVVHGDLRAANVRISATGSALISDFGWGNIAAETVSIDSTRWMSPELLRADSWIPTTQSDVWSFGMLCLEVLTGQVPFWNFETDSEVELVLKEGHTPELPEHRKDLHERGLSDEMWSLMNNCWTHKSDLRPEMRLLAMDVRKLHQAHWKNYRPSASGLRAPPSSIRPEMHTNRQGQKLPPLATEATVNMHRSYDTGSSHTSTTNMDSEEERTRSEHLNPWPCANSVAAGDGQLPGTSDDSLTAIVRSQSTLNHRPSSRRSSYIAEYCLDRAYTIEFDEPGDVLRGSLEELVERLLAVTHGNYTQLLVDRLLIKFITSVQNGCTIPRMFFNDLPGVHLDERPLGHIS</sequence>
<organism evidence="3 4">
    <name type="scientific">Thanatephorus cucumeris (strain AG1-IB / isolate 7/3/14)</name>
    <name type="common">Lettuce bottom rot fungus</name>
    <name type="synonym">Rhizoctonia solani</name>
    <dbReference type="NCBI Taxonomy" id="1108050"/>
    <lineage>
        <taxon>Eukaryota</taxon>
        <taxon>Fungi</taxon>
        <taxon>Dikarya</taxon>
        <taxon>Basidiomycota</taxon>
        <taxon>Agaricomycotina</taxon>
        <taxon>Agaricomycetes</taxon>
        <taxon>Cantharellales</taxon>
        <taxon>Ceratobasidiaceae</taxon>
        <taxon>Rhizoctonia</taxon>
        <taxon>Rhizoctonia solani AG-1</taxon>
    </lineage>
</organism>
<evidence type="ECO:0000256" key="1">
    <source>
        <dbReference type="SAM" id="MobiDB-lite"/>
    </source>
</evidence>
<keyword evidence="3" id="KW-0675">Receptor</keyword>
<dbReference type="GO" id="GO:0005524">
    <property type="term" value="F:ATP binding"/>
    <property type="evidence" value="ECO:0007669"/>
    <property type="project" value="InterPro"/>
</dbReference>
<dbReference type="InterPro" id="IPR000719">
    <property type="entry name" value="Prot_kinase_dom"/>
</dbReference>
<keyword evidence="4" id="KW-1185">Reference proteome</keyword>
<dbReference type="STRING" id="1108050.A0A0B7F6K1"/>
<dbReference type="Proteomes" id="UP000059188">
    <property type="component" value="Unassembled WGS sequence"/>
</dbReference>
<dbReference type="PROSITE" id="PS50011">
    <property type="entry name" value="PROTEIN_KINASE_DOM"/>
    <property type="match status" value="1"/>
</dbReference>
<keyword evidence="3" id="KW-0418">Kinase</keyword>
<dbReference type="InterPro" id="IPR011009">
    <property type="entry name" value="Kinase-like_dom_sf"/>
</dbReference>
<reference evidence="3 4" key="1">
    <citation type="submission" date="2014-11" db="EMBL/GenBank/DDBJ databases">
        <authorList>
            <person name="Wibberg Daniel"/>
        </authorList>
    </citation>
    <scope>NUCLEOTIDE SEQUENCE [LARGE SCALE GENOMIC DNA]</scope>
    <source>
        <strain evidence="3">Rhizoctonia solani AG1-IB 7/3/14</strain>
    </source>
</reference>
<dbReference type="PANTHER" id="PTHR44329">
    <property type="entry name" value="SERINE/THREONINE-PROTEIN KINASE TNNI3K-RELATED"/>
    <property type="match status" value="1"/>
</dbReference>
<evidence type="ECO:0000259" key="2">
    <source>
        <dbReference type="PROSITE" id="PS50011"/>
    </source>
</evidence>
<proteinExistence type="predicted"/>
<feature type="compositionally biased region" description="Polar residues" evidence="1">
    <location>
        <begin position="514"/>
        <end position="525"/>
    </location>
</feature>
<keyword evidence="3" id="KW-0808">Transferase</keyword>
<dbReference type="Gene3D" id="1.10.510.10">
    <property type="entry name" value="Transferase(Phosphotransferase) domain 1"/>
    <property type="match status" value="1"/>
</dbReference>
<dbReference type="AlphaFoldDB" id="A0A0B7F6K1"/>